<evidence type="ECO:0000256" key="3">
    <source>
        <dbReference type="SAM" id="Phobius"/>
    </source>
</evidence>
<protein>
    <submittedName>
        <fullName evidence="4">Tetratricopeptide (TPR) repeat</fullName>
    </submittedName>
</protein>
<dbReference type="EMBL" id="CAADFS010000076">
    <property type="protein sequence ID" value="VFK49363.1"/>
    <property type="molecule type" value="Genomic_DNA"/>
</dbReference>
<keyword evidence="2" id="KW-0802">TPR repeat</keyword>
<organism evidence="4">
    <name type="scientific">Candidatus Kentrum sp. TC</name>
    <dbReference type="NCBI Taxonomy" id="2126339"/>
    <lineage>
        <taxon>Bacteria</taxon>
        <taxon>Pseudomonadati</taxon>
        <taxon>Pseudomonadota</taxon>
        <taxon>Gammaproteobacteria</taxon>
        <taxon>Candidatus Kentrum</taxon>
    </lineage>
</organism>
<sequence>MGGIDPLAATGREWLVPLPYPLLDHRDVGMIMIFCTHGLGSPVNGKACPFFYELRGTLTMANGSSNEHALKQTSDMKPKHPFLLGFATQFAVPIIITIAVFLVGFLGLTRLEQYDLTIAKLDEKLTEQLLEERKLLVSERKDFRDEINMRLTEIKGAVKTVSEKYVAKAIETRQEEVLEGFDEFQKETSARIREIEDKLEPYRWLESRSDEVDSLVGIDSIGMADGKVTKLFQDKKPDMAIRVTKHALDSKISGDPNDFHNLAAELGRQELYSLASRVVQRGLEYFPRNVDLLSDGIKYPSSDGDMDAADELTERLQAVPKEYWNWRAFVFLGDYLELTGRFDEAFTLYDEFKKQLPHEERAYSQHGGVFEGWGNYDKAIEIFEEGLRKTRKAPQTALHLAECYIEVGEYAKAIGAAERAIEGTADSQPSTRIAAIFWTRAMARDALIHANRIADQAELVESIGSAIADYQAAMSMPDRHGTYMFRGPQRIQVLQLYARNHGIDIPVGDDGDGDKAREVLDFLQRLGGNQEDADEEGKAP</sequence>
<name>A0A450Z6E8_9GAMM</name>
<dbReference type="InterPro" id="IPR011990">
    <property type="entry name" value="TPR-like_helical_dom_sf"/>
</dbReference>
<dbReference type="InterPro" id="IPR051012">
    <property type="entry name" value="CellSynth/LPSAsmb/PSIAsmb"/>
</dbReference>
<evidence type="ECO:0000256" key="1">
    <source>
        <dbReference type="ARBA" id="ARBA00022737"/>
    </source>
</evidence>
<dbReference type="InterPro" id="IPR019734">
    <property type="entry name" value="TPR_rpt"/>
</dbReference>
<gene>
    <name evidence="4" type="ORF">BECKTC1821D_GA0114238_10761</name>
</gene>
<reference evidence="4" key="1">
    <citation type="submission" date="2019-02" db="EMBL/GenBank/DDBJ databases">
        <authorList>
            <person name="Gruber-Vodicka R. H."/>
            <person name="Seah K. B. B."/>
        </authorList>
    </citation>
    <scope>NUCLEOTIDE SEQUENCE</scope>
    <source>
        <strain evidence="4">BECK_BZ123</strain>
    </source>
</reference>
<proteinExistence type="predicted"/>
<dbReference type="SUPFAM" id="SSF48452">
    <property type="entry name" value="TPR-like"/>
    <property type="match status" value="1"/>
</dbReference>
<dbReference type="PANTHER" id="PTHR45586:SF1">
    <property type="entry name" value="LIPOPOLYSACCHARIDE ASSEMBLY PROTEIN B"/>
    <property type="match status" value="1"/>
</dbReference>
<keyword evidence="3" id="KW-0472">Membrane</keyword>
<evidence type="ECO:0000256" key="2">
    <source>
        <dbReference type="ARBA" id="ARBA00022803"/>
    </source>
</evidence>
<evidence type="ECO:0000313" key="4">
    <source>
        <dbReference type="EMBL" id="VFK49363.1"/>
    </source>
</evidence>
<dbReference type="Gene3D" id="1.25.40.10">
    <property type="entry name" value="Tetratricopeptide repeat domain"/>
    <property type="match status" value="1"/>
</dbReference>
<feature type="transmembrane region" description="Helical" evidence="3">
    <location>
        <begin position="82"/>
        <end position="108"/>
    </location>
</feature>
<keyword evidence="1" id="KW-0677">Repeat</keyword>
<dbReference type="SMART" id="SM00028">
    <property type="entry name" value="TPR"/>
    <property type="match status" value="4"/>
</dbReference>
<dbReference type="PANTHER" id="PTHR45586">
    <property type="entry name" value="TPR REPEAT-CONTAINING PROTEIN PA4667"/>
    <property type="match status" value="1"/>
</dbReference>
<accession>A0A450Z6E8</accession>
<dbReference type="AlphaFoldDB" id="A0A450Z6E8"/>
<dbReference type="Pfam" id="PF14559">
    <property type="entry name" value="TPR_19"/>
    <property type="match status" value="1"/>
</dbReference>
<keyword evidence="3" id="KW-0812">Transmembrane</keyword>
<keyword evidence="3" id="KW-1133">Transmembrane helix</keyword>